<dbReference type="PROSITE" id="PS51450">
    <property type="entry name" value="LRR"/>
    <property type="match status" value="1"/>
</dbReference>
<dbReference type="InterPro" id="IPR040091">
    <property type="entry name" value="LRRC56"/>
</dbReference>
<dbReference type="EMBL" id="JAKMXF010000302">
    <property type="protein sequence ID" value="KAI6651585.1"/>
    <property type="molecule type" value="Genomic_DNA"/>
</dbReference>
<proteinExistence type="predicted"/>
<gene>
    <name evidence="1" type="ORF">LOD99_4836</name>
</gene>
<name>A0AAV7JRZ7_9METZ</name>
<reference evidence="1 2" key="1">
    <citation type="journal article" date="2023" name="BMC Biol.">
        <title>The compact genome of the sponge Oopsacas minuta (Hexactinellida) is lacking key metazoan core genes.</title>
        <authorList>
            <person name="Santini S."/>
            <person name="Schenkelaars Q."/>
            <person name="Jourda C."/>
            <person name="Duchesne M."/>
            <person name="Belahbib H."/>
            <person name="Rocher C."/>
            <person name="Selva M."/>
            <person name="Riesgo A."/>
            <person name="Vervoort M."/>
            <person name="Leys S.P."/>
            <person name="Kodjabachian L."/>
            <person name="Le Bivic A."/>
            <person name="Borchiellini C."/>
            <person name="Claverie J.M."/>
            <person name="Renard E."/>
        </authorList>
    </citation>
    <scope>NUCLEOTIDE SEQUENCE [LARGE SCALE GENOMIC DNA]</scope>
    <source>
        <strain evidence="1">SPO-2</strain>
    </source>
</reference>
<dbReference type="InterPro" id="IPR032675">
    <property type="entry name" value="LRR_dom_sf"/>
</dbReference>
<accession>A0AAV7JRZ7</accession>
<dbReference type="Gene3D" id="3.80.10.10">
    <property type="entry name" value="Ribonuclease Inhibitor"/>
    <property type="match status" value="1"/>
</dbReference>
<dbReference type="AlphaFoldDB" id="A0AAV7JRZ7"/>
<sequence>MEQTESNSPLSSSLSVISSFTPENESPTPRLSLFYLQQITELQCLSDSFCLEVSLNANEIAIDNIGELLPNLSMLKLTIGSIIPSLRCLGSGLHALRYLYAPQCSIELIEGIGTISQLQELYLPFNHISDLSPLSVLENLTIVDIEYNEVMDKSQLTHLALCNSLTTLSMNGNPICEEFGDNFTQELQTLVPSLVRVEGIDFPCFQNEDNTKIVSNPTLHLPSPPTIAPSLVRRPKTSLGTRQKASSFNLTSDRVSDLKRSLIIPQRPKTASGDFTRSFTPGIFYETMGSYSKEVTFENEEGASYLTQGPQSSLCGSLTQSLRAKKGKKKHSKAKLEYICEGLEADSIAKDNSTAINTEKLDSVLEDLHNWRLRFDINTDLISDIDSEIS</sequence>
<organism evidence="1 2">
    <name type="scientific">Oopsacas minuta</name>
    <dbReference type="NCBI Taxonomy" id="111878"/>
    <lineage>
        <taxon>Eukaryota</taxon>
        <taxon>Metazoa</taxon>
        <taxon>Porifera</taxon>
        <taxon>Hexactinellida</taxon>
        <taxon>Hexasterophora</taxon>
        <taxon>Lyssacinosida</taxon>
        <taxon>Leucopsacidae</taxon>
        <taxon>Oopsacas</taxon>
    </lineage>
</organism>
<dbReference type="InterPro" id="IPR001611">
    <property type="entry name" value="Leu-rich_rpt"/>
</dbReference>
<dbReference type="PANTHER" id="PTHR22708">
    <property type="entry name" value="LEUCINE-RICH REPEAT-CONTAINING PROTEIN 56"/>
    <property type="match status" value="1"/>
</dbReference>
<dbReference type="SUPFAM" id="SSF52058">
    <property type="entry name" value="L domain-like"/>
    <property type="match status" value="1"/>
</dbReference>
<evidence type="ECO:0000313" key="1">
    <source>
        <dbReference type="EMBL" id="KAI6651585.1"/>
    </source>
</evidence>
<evidence type="ECO:0000313" key="2">
    <source>
        <dbReference type="Proteomes" id="UP001165289"/>
    </source>
</evidence>
<evidence type="ECO:0008006" key="3">
    <source>
        <dbReference type="Google" id="ProtNLM"/>
    </source>
</evidence>
<comment type="caution">
    <text evidence="1">The sequence shown here is derived from an EMBL/GenBank/DDBJ whole genome shotgun (WGS) entry which is preliminary data.</text>
</comment>
<dbReference type="PANTHER" id="PTHR22708:SF0">
    <property type="entry name" value="LEUCINE-RICH REPEAT-CONTAINING PROTEIN 56"/>
    <property type="match status" value="1"/>
</dbReference>
<keyword evidence="2" id="KW-1185">Reference proteome</keyword>
<dbReference type="Proteomes" id="UP001165289">
    <property type="component" value="Unassembled WGS sequence"/>
</dbReference>
<protein>
    <recommendedName>
        <fullName evidence="3">Leucine-rich repeat-containing protein 56</fullName>
    </recommendedName>
</protein>